<dbReference type="InterPro" id="IPR000192">
    <property type="entry name" value="Aminotrans_V_dom"/>
</dbReference>
<dbReference type="PANTHER" id="PTHR21152:SF40">
    <property type="entry name" value="ALANINE--GLYOXYLATE AMINOTRANSFERASE"/>
    <property type="match status" value="1"/>
</dbReference>
<reference evidence="12" key="1">
    <citation type="submission" date="2022-11" db="UniProtKB">
        <authorList>
            <consortium name="EnsemblMetazoa"/>
        </authorList>
    </citation>
    <scope>IDENTIFICATION</scope>
</reference>
<dbReference type="RefSeq" id="XP_038061547.1">
    <property type="nucleotide sequence ID" value="XM_038205619.1"/>
</dbReference>
<dbReference type="EC" id="2.6.1.44" evidence="6"/>
<dbReference type="Pfam" id="PF00266">
    <property type="entry name" value="Aminotran_5"/>
    <property type="match status" value="1"/>
</dbReference>
<keyword evidence="5 6" id="KW-0663">Pyridoxal phosphate</keyword>
<evidence type="ECO:0000313" key="13">
    <source>
        <dbReference type="Proteomes" id="UP000887568"/>
    </source>
</evidence>
<dbReference type="InterPro" id="IPR020578">
    <property type="entry name" value="Aminotrans_V_PyrdxlP_BS"/>
</dbReference>
<dbReference type="FunFam" id="3.90.1150.10:FF:000039">
    <property type="entry name" value="Serine--pyruvate aminotransferase"/>
    <property type="match status" value="1"/>
</dbReference>
<evidence type="ECO:0000256" key="2">
    <source>
        <dbReference type="ARBA" id="ARBA00009236"/>
    </source>
</evidence>
<dbReference type="EnsemblMetazoa" id="XM_038205619.1">
    <property type="protein sequence ID" value="XP_038061547.1"/>
    <property type="gene ID" value="LOC119732197"/>
</dbReference>
<dbReference type="GO" id="GO:0019265">
    <property type="term" value="P:glycine biosynthetic process, by transamination of glyoxylate"/>
    <property type="evidence" value="ECO:0007669"/>
    <property type="project" value="TreeGrafter"/>
</dbReference>
<dbReference type="GO" id="GO:0004760">
    <property type="term" value="F:L-serine-pyruvate transaminase activity"/>
    <property type="evidence" value="ECO:0007669"/>
    <property type="project" value="TreeGrafter"/>
</dbReference>
<keyword evidence="13" id="KW-1185">Reference proteome</keyword>
<dbReference type="InterPro" id="IPR015422">
    <property type="entry name" value="PyrdxlP-dep_Trfase_small"/>
</dbReference>
<proteinExistence type="inferred from homology"/>
<dbReference type="FunFam" id="3.40.640.10:FF:000027">
    <property type="entry name" value="Serine--pyruvate aminotransferase, mitochondrial"/>
    <property type="match status" value="1"/>
</dbReference>
<dbReference type="InterPro" id="IPR015424">
    <property type="entry name" value="PyrdxlP-dep_Trfase"/>
</dbReference>
<dbReference type="PROSITE" id="PS00595">
    <property type="entry name" value="AA_TRANSFER_CLASS_5"/>
    <property type="match status" value="1"/>
</dbReference>
<evidence type="ECO:0000256" key="6">
    <source>
        <dbReference type="PIRNR" id="PIRNR000524"/>
    </source>
</evidence>
<name>A0A914ACH3_PATMI</name>
<feature type="modified residue" description="N6-(pyridoxal phosphate)lysine" evidence="8">
    <location>
        <position position="208"/>
    </location>
</feature>
<dbReference type="CDD" id="cd06451">
    <property type="entry name" value="AGAT_like"/>
    <property type="match status" value="1"/>
</dbReference>
<organism evidence="12 13">
    <name type="scientific">Patiria miniata</name>
    <name type="common">Bat star</name>
    <name type="synonym">Asterina miniata</name>
    <dbReference type="NCBI Taxonomy" id="46514"/>
    <lineage>
        <taxon>Eukaryota</taxon>
        <taxon>Metazoa</taxon>
        <taxon>Echinodermata</taxon>
        <taxon>Eleutherozoa</taxon>
        <taxon>Asterozoa</taxon>
        <taxon>Asteroidea</taxon>
        <taxon>Valvatacea</taxon>
        <taxon>Valvatida</taxon>
        <taxon>Asterinidae</taxon>
        <taxon>Patiria</taxon>
    </lineage>
</organism>
<dbReference type="AlphaFoldDB" id="A0A914ACH3"/>
<keyword evidence="3" id="KW-0032">Aminotransferase</keyword>
<sequence length="395" mass="43342">MQRKLQISPSKELLMPINVPQKLLMGPGPSNAPPRILAAGALPMLGHMHPEFVKVMDDVKAGIQYAFQTRNELTLAVSGTGHAGMEAATMNILEPGDTILVAEKGLWGKRLADLGNRNGANVKIIKKPMGQVFSLLEIENGLRRYNPSVFFITQGESSGTALQPLEGVGELCHRYNCLLFVDTVASLGGVPLLVDEWGIDVIYSGSQKVLGAPPGTAPISFSMKAREKMARRKTRVPSFYLDMVELGNYWGCDESPRRYHHTGMIHSVYALREGLAMLAEEGLENCWVRHRQCAEMLWAGLEKLGLKLLVTDRSARLPTVTGVMVPQGVAWKEVTQYMMDKYKIEISGGLGALAGKIWRIGLLGHNCQPYNVEKVLIALKEALSHCGMQIPASKL</sequence>
<dbReference type="Proteomes" id="UP000887568">
    <property type="component" value="Unplaced"/>
</dbReference>
<evidence type="ECO:0000256" key="7">
    <source>
        <dbReference type="PIRSR" id="PIRSR000524-1"/>
    </source>
</evidence>
<dbReference type="OMA" id="YEWDTPA"/>
<dbReference type="InterPro" id="IPR015421">
    <property type="entry name" value="PyrdxlP-dep_Trfase_major"/>
</dbReference>
<dbReference type="OrthoDB" id="7403325at2759"/>
<evidence type="ECO:0000256" key="5">
    <source>
        <dbReference type="ARBA" id="ARBA00022898"/>
    </source>
</evidence>
<dbReference type="Gene3D" id="3.90.1150.10">
    <property type="entry name" value="Aspartate Aminotransferase, domain 1"/>
    <property type="match status" value="1"/>
</dbReference>
<evidence type="ECO:0000256" key="4">
    <source>
        <dbReference type="ARBA" id="ARBA00022679"/>
    </source>
</evidence>
<dbReference type="GO" id="GO:0005777">
    <property type="term" value="C:peroxisome"/>
    <property type="evidence" value="ECO:0007669"/>
    <property type="project" value="TreeGrafter"/>
</dbReference>
<feature type="domain" description="Aminotransferase class V" evidence="11">
    <location>
        <begin position="44"/>
        <end position="350"/>
    </location>
</feature>
<feature type="binding site" evidence="7">
    <location>
        <position position="359"/>
    </location>
    <ligand>
        <name>substrate</name>
    </ligand>
</feature>
<accession>A0A914ACH3</accession>
<evidence type="ECO:0000256" key="8">
    <source>
        <dbReference type="PIRSR" id="PIRSR000524-50"/>
    </source>
</evidence>
<comment type="catalytic activity">
    <reaction evidence="6">
        <text>glyoxylate + L-alanine = glycine + pyruvate</text>
        <dbReference type="Rhea" id="RHEA:24248"/>
        <dbReference type="ChEBI" id="CHEBI:15361"/>
        <dbReference type="ChEBI" id="CHEBI:36655"/>
        <dbReference type="ChEBI" id="CHEBI:57305"/>
        <dbReference type="ChEBI" id="CHEBI:57972"/>
        <dbReference type="EC" id="2.6.1.44"/>
    </reaction>
</comment>
<dbReference type="GeneID" id="119732197"/>
<dbReference type="GO" id="GO:0008453">
    <property type="term" value="F:alanine-glyoxylate transaminase activity"/>
    <property type="evidence" value="ECO:0007669"/>
    <property type="project" value="UniProtKB-EC"/>
</dbReference>
<evidence type="ECO:0000313" key="12">
    <source>
        <dbReference type="EnsemblMetazoa" id="XP_038061547.1"/>
    </source>
</evidence>
<dbReference type="PANTHER" id="PTHR21152">
    <property type="entry name" value="AMINOTRANSFERASE CLASS V"/>
    <property type="match status" value="1"/>
</dbReference>
<evidence type="ECO:0000256" key="9">
    <source>
        <dbReference type="RuleBase" id="RU004075"/>
    </source>
</evidence>
<comment type="cofactor">
    <cofactor evidence="1 6 8 10">
        <name>pyridoxal 5'-phosphate</name>
        <dbReference type="ChEBI" id="CHEBI:597326"/>
    </cofactor>
</comment>
<dbReference type="PIRSF" id="PIRSF000524">
    <property type="entry name" value="SPT"/>
    <property type="match status" value="1"/>
</dbReference>
<dbReference type="InterPro" id="IPR024169">
    <property type="entry name" value="SP_NH2Trfase/AEP_transaminase"/>
</dbReference>
<evidence type="ECO:0000256" key="3">
    <source>
        <dbReference type="ARBA" id="ARBA00022576"/>
    </source>
</evidence>
<evidence type="ECO:0000256" key="1">
    <source>
        <dbReference type="ARBA" id="ARBA00001933"/>
    </source>
</evidence>
<keyword evidence="4" id="KW-0808">Transferase</keyword>
<dbReference type="CTD" id="189"/>
<dbReference type="Gene3D" id="3.40.640.10">
    <property type="entry name" value="Type I PLP-dependent aspartate aminotransferase-like (Major domain)"/>
    <property type="match status" value="1"/>
</dbReference>
<dbReference type="SUPFAM" id="SSF53383">
    <property type="entry name" value="PLP-dependent transferases"/>
    <property type="match status" value="1"/>
</dbReference>
<comment type="similarity">
    <text evidence="2 6 9">Belongs to the class-V pyridoxal-phosphate-dependent aminotransferase family.</text>
</comment>
<evidence type="ECO:0000259" key="11">
    <source>
        <dbReference type="Pfam" id="PF00266"/>
    </source>
</evidence>
<evidence type="ECO:0000256" key="10">
    <source>
        <dbReference type="RuleBase" id="RU004504"/>
    </source>
</evidence>
<protein>
    <recommendedName>
        <fullName evidence="6">Alanine--glyoxylate aminotransferase</fullName>
        <ecNumber evidence="6">2.6.1.44</ecNumber>
    </recommendedName>
</protein>